<evidence type="ECO:0000256" key="1">
    <source>
        <dbReference type="ARBA" id="ARBA00010641"/>
    </source>
</evidence>
<dbReference type="InterPro" id="IPR013324">
    <property type="entry name" value="RNA_pol_sigma_r3/r4-like"/>
</dbReference>
<comment type="similarity">
    <text evidence="1">Belongs to the sigma-70 factor family. ECF subfamily.</text>
</comment>
<reference evidence="8 9" key="1">
    <citation type="submission" date="2018-09" db="EMBL/GenBank/DDBJ databases">
        <title>Paracoccus onubensis nov. sp. a moderate halophilic bacterium isolated from Gruta de las Maravillas (Aracena, Spain).</title>
        <authorList>
            <person name="Jurado V."/>
            <person name="Gutierrez-Patricio S."/>
            <person name="Gonzalez-Pimentel J.L."/>
            <person name="Laiz L."/>
            <person name="Saiz-Jimenez C."/>
        </authorList>
    </citation>
    <scope>NUCLEOTIDE SEQUENCE [LARGE SCALE GENOMIC DNA]</scope>
    <source>
        <strain evidence="8 9">DSM 19484</strain>
    </source>
</reference>
<keyword evidence="5" id="KW-0804">Transcription</keyword>
<feature type="domain" description="RNA polymerase sigma-70 region 2" evidence="6">
    <location>
        <begin position="34"/>
        <end position="83"/>
    </location>
</feature>
<keyword evidence="4" id="KW-0238">DNA-binding</keyword>
<dbReference type="InterPro" id="IPR013325">
    <property type="entry name" value="RNA_pol_sigma_r2"/>
</dbReference>
<dbReference type="GO" id="GO:0003677">
    <property type="term" value="F:DNA binding"/>
    <property type="evidence" value="ECO:0007669"/>
    <property type="project" value="UniProtKB-KW"/>
</dbReference>
<dbReference type="Gene3D" id="1.10.1740.10">
    <property type="match status" value="1"/>
</dbReference>
<dbReference type="InterPro" id="IPR007627">
    <property type="entry name" value="RNA_pol_sigma70_r2"/>
</dbReference>
<evidence type="ECO:0000256" key="4">
    <source>
        <dbReference type="ARBA" id="ARBA00023125"/>
    </source>
</evidence>
<dbReference type="InterPro" id="IPR039425">
    <property type="entry name" value="RNA_pol_sigma-70-like"/>
</dbReference>
<evidence type="ECO:0000313" key="8">
    <source>
        <dbReference type="EMBL" id="RJK97475.1"/>
    </source>
</evidence>
<proteinExistence type="inferred from homology"/>
<dbReference type="Proteomes" id="UP000285530">
    <property type="component" value="Unassembled WGS sequence"/>
</dbReference>
<evidence type="ECO:0000313" key="9">
    <source>
        <dbReference type="Proteomes" id="UP000285530"/>
    </source>
</evidence>
<feature type="domain" description="RNA polymerase sigma factor 70 region 4 type 2" evidence="7">
    <location>
        <begin position="111"/>
        <end position="161"/>
    </location>
</feature>
<evidence type="ECO:0000259" key="7">
    <source>
        <dbReference type="Pfam" id="PF08281"/>
    </source>
</evidence>
<dbReference type="Gene3D" id="1.10.10.10">
    <property type="entry name" value="Winged helix-like DNA-binding domain superfamily/Winged helix DNA-binding domain"/>
    <property type="match status" value="1"/>
</dbReference>
<comment type="caution">
    <text evidence="8">The sequence shown here is derived from an EMBL/GenBank/DDBJ whole genome shotgun (WGS) entry which is preliminary data.</text>
</comment>
<dbReference type="Pfam" id="PF08281">
    <property type="entry name" value="Sigma70_r4_2"/>
    <property type="match status" value="1"/>
</dbReference>
<dbReference type="InterPro" id="IPR036388">
    <property type="entry name" value="WH-like_DNA-bd_sf"/>
</dbReference>
<dbReference type="OrthoDB" id="7041663at2"/>
<dbReference type="InterPro" id="IPR014284">
    <property type="entry name" value="RNA_pol_sigma-70_dom"/>
</dbReference>
<dbReference type="GO" id="GO:0016987">
    <property type="term" value="F:sigma factor activity"/>
    <property type="evidence" value="ECO:0007669"/>
    <property type="project" value="UniProtKB-KW"/>
</dbReference>
<keyword evidence="2" id="KW-0805">Transcription regulation</keyword>
<dbReference type="PANTHER" id="PTHR43133:SF58">
    <property type="entry name" value="ECF RNA POLYMERASE SIGMA FACTOR SIGD"/>
    <property type="match status" value="1"/>
</dbReference>
<dbReference type="Pfam" id="PF04542">
    <property type="entry name" value="Sigma70_r2"/>
    <property type="match status" value="1"/>
</dbReference>
<accession>A0A418ZQQ9</accession>
<dbReference type="SUPFAM" id="SSF88659">
    <property type="entry name" value="Sigma3 and sigma4 domains of RNA polymerase sigma factors"/>
    <property type="match status" value="1"/>
</dbReference>
<dbReference type="SUPFAM" id="SSF88946">
    <property type="entry name" value="Sigma2 domain of RNA polymerase sigma factors"/>
    <property type="match status" value="1"/>
</dbReference>
<keyword evidence="3" id="KW-0731">Sigma factor</keyword>
<dbReference type="InterPro" id="IPR013249">
    <property type="entry name" value="RNA_pol_sigma70_r4_t2"/>
</dbReference>
<evidence type="ECO:0000256" key="3">
    <source>
        <dbReference type="ARBA" id="ARBA00023082"/>
    </source>
</evidence>
<dbReference type="NCBIfam" id="TIGR02937">
    <property type="entry name" value="sigma70-ECF"/>
    <property type="match status" value="1"/>
</dbReference>
<dbReference type="PANTHER" id="PTHR43133">
    <property type="entry name" value="RNA POLYMERASE ECF-TYPE SIGMA FACTO"/>
    <property type="match status" value="1"/>
</dbReference>
<evidence type="ECO:0000259" key="6">
    <source>
        <dbReference type="Pfam" id="PF04542"/>
    </source>
</evidence>
<protein>
    <submittedName>
        <fullName evidence="8">Sigma-70 family RNA polymerase sigma factor</fullName>
    </submittedName>
</protein>
<organism evidence="8 9">
    <name type="scientific">Paracoccus aestuarii</name>
    <dbReference type="NCBI Taxonomy" id="453842"/>
    <lineage>
        <taxon>Bacteria</taxon>
        <taxon>Pseudomonadati</taxon>
        <taxon>Pseudomonadota</taxon>
        <taxon>Alphaproteobacteria</taxon>
        <taxon>Rhodobacterales</taxon>
        <taxon>Paracoccaceae</taxon>
        <taxon>Paracoccus</taxon>
    </lineage>
</organism>
<dbReference type="GO" id="GO:0006352">
    <property type="term" value="P:DNA-templated transcription initiation"/>
    <property type="evidence" value="ECO:0007669"/>
    <property type="project" value="InterPro"/>
</dbReference>
<evidence type="ECO:0000256" key="5">
    <source>
        <dbReference type="ARBA" id="ARBA00023163"/>
    </source>
</evidence>
<dbReference type="AlphaFoldDB" id="A0A418ZQQ9"/>
<keyword evidence="9" id="KW-1185">Reference proteome</keyword>
<evidence type="ECO:0000256" key="2">
    <source>
        <dbReference type="ARBA" id="ARBA00023015"/>
    </source>
</evidence>
<name>A0A418ZQQ9_9RHOB</name>
<sequence length="169" mass="18612">MRRANRGDGAAFHRFLTLVTPPLRGLIRARGRALPPDQHEDVLQEVLLAIHLKRGSWDGSAPVRPWLYAVARHKVVDAFRRRGQRLHLPLEDLAEVLAAEPGPAPLAARDADRMLGMIDARSAALVRAVRLEERSTEDAAAALGLTPGAARVVLHRAMRRLTDLAGRIK</sequence>
<gene>
    <name evidence="8" type="ORF">D3P06_16315</name>
</gene>
<dbReference type="EMBL" id="QZEV01000125">
    <property type="protein sequence ID" value="RJK97475.1"/>
    <property type="molecule type" value="Genomic_DNA"/>
</dbReference>